<organism evidence="2 3">
    <name type="scientific">Sordaria macrospora</name>
    <dbReference type="NCBI Taxonomy" id="5147"/>
    <lineage>
        <taxon>Eukaryota</taxon>
        <taxon>Fungi</taxon>
        <taxon>Dikarya</taxon>
        <taxon>Ascomycota</taxon>
        <taxon>Pezizomycotina</taxon>
        <taxon>Sordariomycetes</taxon>
        <taxon>Sordariomycetidae</taxon>
        <taxon>Sordariales</taxon>
        <taxon>Sordariaceae</taxon>
        <taxon>Sordaria</taxon>
    </lineage>
</organism>
<name>A0A8S8ZQH4_SORMA</name>
<proteinExistence type="predicted"/>
<dbReference type="VEuPathDB" id="FungiDB:SMAC_04693"/>
<dbReference type="Proteomes" id="UP000433876">
    <property type="component" value="Unassembled WGS sequence"/>
</dbReference>
<dbReference type="OMA" id="LEDRCHL"/>
<accession>A0A8S8ZQH4</accession>
<feature type="region of interest" description="Disordered" evidence="1">
    <location>
        <begin position="230"/>
        <end position="251"/>
    </location>
</feature>
<evidence type="ECO:0000313" key="3">
    <source>
        <dbReference type="Proteomes" id="UP000433876"/>
    </source>
</evidence>
<sequence>MATELEDIQLLTKPTPPKPAVRDFRNLMVSFHFPKEILQKPECIPNPTEWFVELRHYFVDLPQQLGQLEESSTMTANTGTGTTTTTTDHDEDVRSLAHWKDYQIPDGAAGESILGCKYNSHQARYPNLKCTRRIVFSQRAKDGKWLTGRWMVVAYVFASTPDALQQLDWCQLISSDTVADLHAYNVGPKKLEHSYALELRKFYQLDRSRPQYVYRYSGTTTKKAQRYCAEKKKNETMQASTRAESEEPEDEGIWNTQMVPTVHQLVSAPCAALWDERSPKYAGDVRIPPGMPIPLELEDLCHFFHDREHPSPVPYHVRNEAVPPGMAIPQQLEDRCHLVDRTWQCLMMGAGGASIQYTPLDKEWDLI</sequence>
<evidence type="ECO:0000313" key="2">
    <source>
        <dbReference type="EMBL" id="KAA8632273.1"/>
    </source>
</evidence>
<dbReference type="EMBL" id="NMPR01000058">
    <property type="protein sequence ID" value="KAA8632273.1"/>
    <property type="molecule type" value="Genomic_DNA"/>
</dbReference>
<gene>
    <name evidence="2" type="ORF">SMACR_04693</name>
</gene>
<protein>
    <submittedName>
        <fullName evidence="2">Uncharacterized protein</fullName>
    </submittedName>
</protein>
<dbReference type="AlphaFoldDB" id="A0A8S8ZQH4"/>
<evidence type="ECO:0000256" key="1">
    <source>
        <dbReference type="SAM" id="MobiDB-lite"/>
    </source>
</evidence>
<comment type="caution">
    <text evidence="2">The sequence shown here is derived from an EMBL/GenBank/DDBJ whole genome shotgun (WGS) entry which is preliminary data.</text>
</comment>
<feature type="region of interest" description="Disordered" evidence="1">
    <location>
        <begin position="69"/>
        <end position="90"/>
    </location>
</feature>
<reference evidence="2 3" key="1">
    <citation type="submission" date="2017-07" db="EMBL/GenBank/DDBJ databases">
        <title>Genome sequence of the Sordaria macrospora wild type strain R19027.</title>
        <authorList>
            <person name="Nowrousian M."/>
            <person name="Teichert I."/>
            <person name="Kueck U."/>
        </authorList>
    </citation>
    <scope>NUCLEOTIDE SEQUENCE [LARGE SCALE GENOMIC DNA]</scope>
    <source>
        <strain evidence="2 3">R19027</strain>
        <tissue evidence="2">Mycelium</tissue>
    </source>
</reference>